<gene>
    <name evidence="1" type="ORF">I3517_17325</name>
</gene>
<name>A0A8I1D855_RHOER</name>
<organism evidence="1 2">
    <name type="scientific">Rhodococcus erythropolis</name>
    <name type="common">Arthrobacter picolinophilus</name>
    <dbReference type="NCBI Taxonomy" id="1833"/>
    <lineage>
        <taxon>Bacteria</taxon>
        <taxon>Bacillati</taxon>
        <taxon>Actinomycetota</taxon>
        <taxon>Actinomycetes</taxon>
        <taxon>Mycobacteriales</taxon>
        <taxon>Nocardiaceae</taxon>
        <taxon>Rhodococcus</taxon>
        <taxon>Rhodococcus erythropolis group</taxon>
    </lineage>
</organism>
<keyword evidence="2" id="KW-1185">Reference proteome</keyword>
<evidence type="ECO:0000313" key="2">
    <source>
        <dbReference type="Proteomes" id="UP000627573"/>
    </source>
</evidence>
<dbReference type="EMBL" id="JAECSB010000061">
    <property type="protein sequence ID" value="MBH5144374.1"/>
    <property type="molecule type" value="Genomic_DNA"/>
</dbReference>
<comment type="caution">
    <text evidence="1">The sequence shown here is derived from an EMBL/GenBank/DDBJ whole genome shotgun (WGS) entry which is preliminary data.</text>
</comment>
<accession>A0A8I1D855</accession>
<dbReference type="Proteomes" id="UP000627573">
    <property type="component" value="Unassembled WGS sequence"/>
</dbReference>
<evidence type="ECO:0000313" key="1">
    <source>
        <dbReference type="EMBL" id="MBH5144374.1"/>
    </source>
</evidence>
<proteinExistence type="predicted"/>
<sequence>MRVTPLRGLLSAPLLQCRECARLCRRSAVTPGGNVCPWCGEQALSTAVLGSPLRSSS</sequence>
<protein>
    <submittedName>
        <fullName evidence="1">Uncharacterized protein</fullName>
    </submittedName>
</protein>
<dbReference type="AlphaFoldDB" id="A0A8I1D855"/>
<reference evidence="1 2" key="1">
    <citation type="submission" date="2020-12" db="EMBL/GenBank/DDBJ databases">
        <title>Draft genome sequence of furan degrading bacterial strain FUR100.</title>
        <authorList>
            <person name="Woiski C."/>
        </authorList>
    </citation>
    <scope>NUCLEOTIDE SEQUENCE [LARGE SCALE GENOMIC DNA]</scope>
    <source>
        <strain evidence="1 2">FUR100</strain>
    </source>
</reference>
<dbReference type="RefSeq" id="WP_170320393.1">
    <property type="nucleotide sequence ID" value="NZ_CP176579.1"/>
</dbReference>